<dbReference type="SUPFAM" id="SSF54403">
    <property type="entry name" value="Cystatin/monellin"/>
    <property type="match status" value="1"/>
</dbReference>
<keyword evidence="1" id="KW-0472">Membrane</keyword>
<feature type="transmembrane region" description="Helical" evidence="1">
    <location>
        <begin position="6"/>
        <end position="28"/>
    </location>
</feature>
<evidence type="ECO:0000313" key="2">
    <source>
        <dbReference type="EMBL" id="CAL5137121.1"/>
    </source>
</evidence>
<keyword evidence="1" id="KW-0812">Transmembrane</keyword>
<evidence type="ECO:0000313" key="3">
    <source>
        <dbReference type="Proteomes" id="UP001497525"/>
    </source>
</evidence>
<keyword evidence="1" id="KW-1133">Transmembrane helix</keyword>
<name>A0AAV2TJX7_CALDB</name>
<gene>
    <name evidence="2" type="ORF">CDAUBV1_LOCUS11389</name>
</gene>
<accession>A0AAV2TJX7</accession>
<comment type="caution">
    <text evidence="2">The sequence shown here is derived from an EMBL/GenBank/DDBJ whole genome shotgun (WGS) entry which is preliminary data.</text>
</comment>
<dbReference type="Proteomes" id="UP001497525">
    <property type="component" value="Unassembled WGS sequence"/>
</dbReference>
<protein>
    <submittedName>
        <fullName evidence="2">Uncharacterized protein</fullName>
    </submittedName>
</protein>
<dbReference type="Gene3D" id="3.10.450.10">
    <property type="match status" value="1"/>
</dbReference>
<sequence length="83" mass="8972">MCVIITYILVSICYVAVSGGDILIGGFTPERPVSRTEKATFTPLVMAELPALTGSDVNGFRFISVRTQVVKGINYLFLVSNCP</sequence>
<proteinExistence type="predicted"/>
<dbReference type="EMBL" id="CAXLJL010000378">
    <property type="protein sequence ID" value="CAL5137121.1"/>
    <property type="molecule type" value="Genomic_DNA"/>
</dbReference>
<reference evidence="2" key="1">
    <citation type="submission" date="2024-06" db="EMBL/GenBank/DDBJ databases">
        <authorList>
            <person name="Liu X."/>
            <person name="Lenzi L."/>
            <person name="Haldenby T S."/>
            <person name="Uol C."/>
        </authorList>
    </citation>
    <scope>NUCLEOTIDE SEQUENCE</scope>
</reference>
<evidence type="ECO:0000256" key="1">
    <source>
        <dbReference type="SAM" id="Phobius"/>
    </source>
</evidence>
<organism evidence="2 3">
    <name type="scientific">Calicophoron daubneyi</name>
    <name type="common">Rumen fluke</name>
    <name type="synonym">Paramphistomum daubneyi</name>
    <dbReference type="NCBI Taxonomy" id="300641"/>
    <lineage>
        <taxon>Eukaryota</taxon>
        <taxon>Metazoa</taxon>
        <taxon>Spiralia</taxon>
        <taxon>Lophotrochozoa</taxon>
        <taxon>Platyhelminthes</taxon>
        <taxon>Trematoda</taxon>
        <taxon>Digenea</taxon>
        <taxon>Plagiorchiida</taxon>
        <taxon>Pronocephalata</taxon>
        <taxon>Paramphistomoidea</taxon>
        <taxon>Paramphistomidae</taxon>
        <taxon>Calicophoron</taxon>
    </lineage>
</organism>
<dbReference type="InterPro" id="IPR046350">
    <property type="entry name" value="Cystatin_sf"/>
</dbReference>
<dbReference type="AlphaFoldDB" id="A0AAV2TJX7"/>